<reference evidence="16" key="1">
    <citation type="submission" date="2017-09" db="EMBL/GenBank/DDBJ databases">
        <title>Depth-based differentiation of microbial function through sediment-hosted aquifers and enrichment of novel symbionts in the deep terrestrial subsurface.</title>
        <authorList>
            <person name="Probst A.J."/>
            <person name="Ladd B."/>
            <person name="Jarett J.K."/>
            <person name="Geller-Mcgrath D.E."/>
            <person name="Sieber C.M.K."/>
            <person name="Emerson J.B."/>
            <person name="Anantharaman K."/>
            <person name="Thomas B.C."/>
            <person name="Malmstrom R."/>
            <person name="Stieglmeier M."/>
            <person name="Klingl A."/>
            <person name="Woyke T."/>
            <person name="Ryan C.M."/>
            <person name="Banfield J.F."/>
        </authorList>
    </citation>
    <scope>NUCLEOTIDE SEQUENCE [LARGE SCALE GENOMIC DNA]</scope>
</reference>
<dbReference type="InterPro" id="IPR036097">
    <property type="entry name" value="HisK_dim/P_sf"/>
</dbReference>
<dbReference type="PANTHER" id="PTHR43047">
    <property type="entry name" value="TWO-COMPONENT HISTIDINE PROTEIN KINASE"/>
    <property type="match status" value="1"/>
</dbReference>
<keyword evidence="13" id="KW-1133">Transmembrane helix</keyword>
<accession>A0A2M8F362</accession>
<dbReference type="PRINTS" id="PR00344">
    <property type="entry name" value="BCTRLSENSOR"/>
</dbReference>
<dbReference type="InterPro" id="IPR005467">
    <property type="entry name" value="His_kinase_dom"/>
</dbReference>
<protein>
    <recommendedName>
        <fullName evidence="3">histidine kinase</fullName>
        <ecNumber evidence="3">2.7.13.3</ecNumber>
    </recommendedName>
</protein>
<evidence type="ECO:0000256" key="6">
    <source>
        <dbReference type="ARBA" id="ARBA00022679"/>
    </source>
</evidence>
<evidence type="ECO:0000256" key="9">
    <source>
        <dbReference type="ARBA" id="ARBA00022840"/>
    </source>
</evidence>
<dbReference type="SMART" id="SM00387">
    <property type="entry name" value="HATPase_c"/>
    <property type="match status" value="1"/>
</dbReference>
<evidence type="ECO:0000256" key="13">
    <source>
        <dbReference type="SAM" id="Phobius"/>
    </source>
</evidence>
<keyword evidence="4" id="KW-1003">Cell membrane</keyword>
<evidence type="ECO:0000256" key="5">
    <source>
        <dbReference type="ARBA" id="ARBA00022553"/>
    </source>
</evidence>
<name>A0A2M8F362_9BACT</name>
<dbReference type="PROSITE" id="PS50109">
    <property type="entry name" value="HIS_KIN"/>
    <property type="match status" value="1"/>
</dbReference>
<dbReference type="InterPro" id="IPR003661">
    <property type="entry name" value="HisK_dim/P_dom"/>
</dbReference>
<dbReference type="InterPro" id="IPR003594">
    <property type="entry name" value="HATPase_dom"/>
</dbReference>
<evidence type="ECO:0000256" key="2">
    <source>
        <dbReference type="ARBA" id="ARBA00004236"/>
    </source>
</evidence>
<evidence type="ECO:0000256" key="10">
    <source>
        <dbReference type="ARBA" id="ARBA00023012"/>
    </source>
</evidence>
<dbReference type="EC" id="2.7.13.3" evidence="3"/>
<keyword evidence="10" id="KW-0902">Two-component regulatory system</keyword>
<dbReference type="GO" id="GO:0005886">
    <property type="term" value="C:plasma membrane"/>
    <property type="evidence" value="ECO:0007669"/>
    <property type="project" value="UniProtKB-SubCell"/>
</dbReference>
<evidence type="ECO:0000256" key="8">
    <source>
        <dbReference type="ARBA" id="ARBA00022777"/>
    </source>
</evidence>
<dbReference type="SUPFAM" id="SSF55874">
    <property type="entry name" value="ATPase domain of HSP90 chaperone/DNA topoisomerase II/histidine kinase"/>
    <property type="match status" value="1"/>
</dbReference>
<organism evidence="15 16">
    <name type="scientific">Candidatus Roizmanbacteria bacterium CG_4_9_14_0_2_um_filter_39_13</name>
    <dbReference type="NCBI Taxonomy" id="1974839"/>
    <lineage>
        <taxon>Bacteria</taxon>
        <taxon>Candidatus Roizmaniibacteriota</taxon>
    </lineage>
</organism>
<dbReference type="PANTHER" id="PTHR43047:SF72">
    <property type="entry name" value="OSMOSENSING HISTIDINE PROTEIN KINASE SLN1"/>
    <property type="match status" value="1"/>
</dbReference>
<feature type="compositionally biased region" description="Low complexity" evidence="12">
    <location>
        <begin position="447"/>
        <end position="470"/>
    </location>
</feature>
<comment type="catalytic activity">
    <reaction evidence="1">
        <text>ATP + protein L-histidine = ADP + protein N-phospho-L-histidine.</text>
        <dbReference type="EC" id="2.7.13.3"/>
    </reaction>
</comment>
<feature type="transmembrane region" description="Helical" evidence="13">
    <location>
        <begin position="186"/>
        <end position="205"/>
    </location>
</feature>
<evidence type="ECO:0000259" key="14">
    <source>
        <dbReference type="PROSITE" id="PS50109"/>
    </source>
</evidence>
<keyword evidence="13" id="KW-0812">Transmembrane</keyword>
<dbReference type="Gene3D" id="3.30.565.10">
    <property type="entry name" value="Histidine kinase-like ATPase, C-terminal domain"/>
    <property type="match status" value="1"/>
</dbReference>
<dbReference type="Pfam" id="PF02518">
    <property type="entry name" value="HATPase_c"/>
    <property type="match status" value="1"/>
</dbReference>
<keyword evidence="11 13" id="KW-0472">Membrane</keyword>
<feature type="region of interest" description="Disordered" evidence="12">
    <location>
        <begin position="447"/>
        <end position="476"/>
    </location>
</feature>
<evidence type="ECO:0000256" key="4">
    <source>
        <dbReference type="ARBA" id="ARBA00022475"/>
    </source>
</evidence>
<evidence type="ECO:0000256" key="11">
    <source>
        <dbReference type="ARBA" id="ARBA00023136"/>
    </source>
</evidence>
<dbReference type="InterPro" id="IPR004358">
    <property type="entry name" value="Sig_transdc_His_kin-like_C"/>
</dbReference>
<dbReference type="SMART" id="SM00388">
    <property type="entry name" value="HisKA"/>
    <property type="match status" value="1"/>
</dbReference>
<dbReference type="FunFam" id="3.30.565.10:FF:000023">
    <property type="entry name" value="PAS domain-containing sensor histidine kinase"/>
    <property type="match status" value="1"/>
</dbReference>
<dbReference type="Gene3D" id="1.10.287.130">
    <property type="match status" value="1"/>
</dbReference>
<evidence type="ECO:0000256" key="12">
    <source>
        <dbReference type="SAM" id="MobiDB-lite"/>
    </source>
</evidence>
<evidence type="ECO:0000256" key="3">
    <source>
        <dbReference type="ARBA" id="ARBA00012438"/>
    </source>
</evidence>
<keyword evidence="8" id="KW-0418">Kinase</keyword>
<keyword evidence="7" id="KW-0547">Nucleotide-binding</keyword>
<dbReference type="GO" id="GO:0000155">
    <property type="term" value="F:phosphorelay sensor kinase activity"/>
    <property type="evidence" value="ECO:0007669"/>
    <property type="project" value="InterPro"/>
</dbReference>
<sequence length="476" mass="52970">MWDNVFKNNKYLAQLIYSMIVVILIPSALVINTIYLLRSFSRDMDYELNNKALLVESVIATHLVDKLENEAELKSVLDDLVADLSEIRAIEVFRLKDQKNLSFTTTASLTRAVYDPVLNHLAFSAGKAFSKEIYVALGGKPAERMWLVASPMYGQAGTKIGVINTYVSAAQIDEITQRTVNDSIKILLITLVFILLLLINHFSLFERAVAFIKLKEVDDLKDDFISIAAHELKTPLTVIKNYAYLLGKNEHIQGNGEMLDEVNKIMLSSSRLGVLVDDLLDVSRIEMNRMKLDEETFNIGDVVSNVIAQLTAEAQNKQLALVYQKLETPIYVSGDKNKLEQIFINLIGNAIKYTLQGTVTVTHELEKKSIKTSIKDTGIGIPPDKMNRLFEKFSRVFNEKTKYVPGTGLGLWITKELTAKMGGKIYVESIENTGTQFSVVFPTVPFSTSSSENTSGPSPAQAPAQANPQSTENTDA</sequence>
<evidence type="ECO:0000313" key="15">
    <source>
        <dbReference type="EMBL" id="PJC33718.1"/>
    </source>
</evidence>
<dbReference type="GO" id="GO:0005524">
    <property type="term" value="F:ATP binding"/>
    <property type="evidence" value="ECO:0007669"/>
    <property type="project" value="UniProtKB-KW"/>
</dbReference>
<keyword evidence="5" id="KW-0597">Phosphoprotein</keyword>
<dbReference type="CDD" id="cd00082">
    <property type="entry name" value="HisKA"/>
    <property type="match status" value="1"/>
</dbReference>
<dbReference type="Proteomes" id="UP000231383">
    <property type="component" value="Unassembled WGS sequence"/>
</dbReference>
<feature type="domain" description="Histidine kinase" evidence="14">
    <location>
        <begin position="227"/>
        <end position="445"/>
    </location>
</feature>
<dbReference type="SUPFAM" id="SSF47384">
    <property type="entry name" value="Homodimeric domain of signal transducing histidine kinase"/>
    <property type="match status" value="1"/>
</dbReference>
<dbReference type="GO" id="GO:0009927">
    <property type="term" value="F:histidine phosphotransfer kinase activity"/>
    <property type="evidence" value="ECO:0007669"/>
    <property type="project" value="TreeGrafter"/>
</dbReference>
<evidence type="ECO:0000256" key="7">
    <source>
        <dbReference type="ARBA" id="ARBA00022741"/>
    </source>
</evidence>
<keyword evidence="6" id="KW-0808">Transferase</keyword>
<dbReference type="EMBL" id="PFSC01000031">
    <property type="protein sequence ID" value="PJC33718.1"/>
    <property type="molecule type" value="Genomic_DNA"/>
</dbReference>
<dbReference type="AlphaFoldDB" id="A0A2M8F362"/>
<evidence type="ECO:0000256" key="1">
    <source>
        <dbReference type="ARBA" id="ARBA00000085"/>
    </source>
</evidence>
<feature type="transmembrane region" description="Helical" evidence="13">
    <location>
        <begin position="15"/>
        <end position="37"/>
    </location>
</feature>
<dbReference type="Pfam" id="PF00512">
    <property type="entry name" value="HisKA"/>
    <property type="match status" value="1"/>
</dbReference>
<dbReference type="InterPro" id="IPR036890">
    <property type="entry name" value="HATPase_C_sf"/>
</dbReference>
<comment type="caution">
    <text evidence="15">The sequence shown here is derived from an EMBL/GenBank/DDBJ whole genome shotgun (WGS) entry which is preliminary data.</text>
</comment>
<keyword evidence="9" id="KW-0067">ATP-binding</keyword>
<comment type="subcellular location">
    <subcellularLocation>
        <location evidence="2">Cell membrane</location>
    </subcellularLocation>
</comment>
<proteinExistence type="predicted"/>
<gene>
    <name evidence="15" type="ORF">CO051_01185</name>
</gene>
<evidence type="ECO:0000313" key="16">
    <source>
        <dbReference type="Proteomes" id="UP000231383"/>
    </source>
</evidence>